<name>A0A9P5TYI6_9AGAR</name>
<dbReference type="Proteomes" id="UP000772434">
    <property type="component" value="Unassembled WGS sequence"/>
</dbReference>
<dbReference type="EMBL" id="JADNRY010000306">
    <property type="protein sequence ID" value="KAF9059357.1"/>
    <property type="molecule type" value="Genomic_DNA"/>
</dbReference>
<proteinExistence type="predicted"/>
<organism evidence="1 2">
    <name type="scientific">Rhodocollybia butyracea</name>
    <dbReference type="NCBI Taxonomy" id="206335"/>
    <lineage>
        <taxon>Eukaryota</taxon>
        <taxon>Fungi</taxon>
        <taxon>Dikarya</taxon>
        <taxon>Basidiomycota</taxon>
        <taxon>Agaricomycotina</taxon>
        <taxon>Agaricomycetes</taxon>
        <taxon>Agaricomycetidae</taxon>
        <taxon>Agaricales</taxon>
        <taxon>Marasmiineae</taxon>
        <taxon>Omphalotaceae</taxon>
        <taxon>Rhodocollybia</taxon>
    </lineage>
</organism>
<gene>
    <name evidence="1" type="ORF">BDP27DRAFT_1341592</name>
</gene>
<comment type="caution">
    <text evidence="1">The sequence shown here is derived from an EMBL/GenBank/DDBJ whole genome shotgun (WGS) entry which is preliminary data.</text>
</comment>
<accession>A0A9P5TYI6</accession>
<keyword evidence="2" id="KW-1185">Reference proteome</keyword>
<protein>
    <submittedName>
        <fullName evidence="1">Uncharacterized protein</fullName>
    </submittedName>
</protein>
<dbReference type="AlphaFoldDB" id="A0A9P5TYI6"/>
<evidence type="ECO:0000313" key="1">
    <source>
        <dbReference type="EMBL" id="KAF9059357.1"/>
    </source>
</evidence>
<reference evidence="1" key="1">
    <citation type="submission" date="2020-11" db="EMBL/GenBank/DDBJ databases">
        <authorList>
            <consortium name="DOE Joint Genome Institute"/>
            <person name="Ahrendt S."/>
            <person name="Riley R."/>
            <person name="Andreopoulos W."/>
            <person name="Labutti K."/>
            <person name="Pangilinan J."/>
            <person name="Ruiz-Duenas F.J."/>
            <person name="Barrasa J.M."/>
            <person name="Sanchez-Garcia M."/>
            <person name="Camarero S."/>
            <person name="Miyauchi S."/>
            <person name="Serrano A."/>
            <person name="Linde D."/>
            <person name="Babiker R."/>
            <person name="Drula E."/>
            <person name="Ayuso-Fernandez I."/>
            <person name="Pacheco R."/>
            <person name="Padilla G."/>
            <person name="Ferreira P."/>
            <person name="Barriuso J."/>
            <person name="Kellner H."/>
            <person name="Castanera R."/>
            <person name="Alfaro M."/>
            <person name="Ramirez L."/>
            <person name="Pisabarro A.G."/>
            <person name="Kuo A."/>
            <person name="Tritt A."/>
            <person name="Lipzen A."/>
            <person name="He G."/>
            <person name="Yan M."/>
            <person name="Ng V."/>
            <person name="Cullen D."/>
            <person name="Martin F."/>
            <person name="Rosso M.-N."/>
            <person name="Henrissat B."/>
            <person name="Hibbett D."/>
            <person name="Martinez A.T."/>
            <person name="Grigoriev I.V."/>
        </authorList>
    </citation>
    <scope>NUCLEOTIDE SEQUENCE</scope>
    <source>
        <strain evidence="1">AH 40177</strain>
    </source>
</reference>
<sequence>MTHNPFFSSYHHHHHPPHPNFCGVVSLLLFHDLYPEYSLTTRLRKFIFIDRVHRSEG</sequence>
<evidence type="ECO:0000313" key="2">
    <source>
        <dbReference type="Proteomes" id="UP000772434"/>
    </source>
</evidence>